<dbReference type="FunFam" id="2.20.25.420:FF:000001">
    <property type="entry name" value="Zinc finger protein ZPR1"/>
    <property type="match status" value="1"/>
</dbReference>
<sequence>MSTDNKVPAKVVQIYQDISGDDPDVTEIESLCVNCELQGKTKILLTKIPFFKEVIIMSFQCDHCGFHNNELKPGSAIQQLGVQYKVRIISKKDLNRQVIQTDSASVKIPELDFEVPPGKGSITNVEGLITNAITGIEFQQPLRKIQHPELAEQLAQFVIKLKKLLEMEKPFTLIIDDPSGNSFMENPHAPNKDTEMVVHNYKRSAEQNVSLGIPPEEDDRTVVASAGIPADNTLNLKDEVLSFEINCPNCNAMCSTNMKLINIPHFKEVVIMATSCEQCGHRDNEVKSSGAIEPKGKHLDLRIRTITDLSRDVLKSETSSISIPELELEAMMGSLGGKFTTVEGLLSDINDSLSKNNPFCFGDSAEEETKAKMNEFSNNISQIISGEKLNVHLILDDPAGNSYIQDLCFPEEDPDLKITYYERNFEENEALGLNDMKTDNY</sequence>
<dbReference type="SMART" id="SM00709">
    <property type="entry name" value="Zpr1"/>
    <property type="match status" value="2"/>
</dbReference>
<dbReference type="AlphaFoldDB" id="A0A6P7SDH0"/>
<name>A0A6P7SDH0_9MOLL</name>
<keyword evidence="2" id="KW-0479">Metal-binding</keyword>
<dbReference type="FunFam" id="2.60.120.1040:FF:000001">
    <property type="entry name" value="Zinc finger protein ZPR1"/>
    <property type="match status" value="1"/>
</dbReference>
<comment type="similarity">
    <text evidence="1">Belongs to the ZPR1 family.</text>
</comment>
<gene>
    <name evidence="9 10" type="primary">LOC115211862</name>
</gene>
<dbReference type="InterPro" id="IPR042452">
    <property type="entry name" value="ZPR1_Znf1/2"/>
</dbReference>
<evidence type="ECO:0000256" key="3">
    <source>
        <dbReference type="ARBA" id="ARBA00022737"/>
    </source>
</evidence>
<evidence type="ECO:0000256" key="4">
    <source>
        <dbReference type="ARBA" id="ARBA00022771"/>
    </source>
</evidence>
<evidence type="ECO:0000313" key="8">
    <source>
        <dbReference type="Proteomes" id="UP000515154"/>
    </source>
</evidence>
<dbReference type="Gene3D" id="2.60.120.1040">
    <property type="entry name" value="ZPR1, A/B domain"/>
    <property type="match status" value="2"/>
</dbReference>
<dbReference type="KEGG" id="osn:115211862"/>
<evidence type="ECO:0000313" key="9">
    <source>
        <dbReference type="RefSeq" id="XP_029636449.1"/>
    </source>
</evidence>
<dbReference type="RefSeq" id="XP_036359244.1">
    <property type="nucleotide sequence ID" value="XM_036503351.1"/>
</dbReference>
<dbReference type="GO" id="GO:0008270">
    <property type="term" value="F:zinc ion binding"/>
    <property type="evidence" value="ECO:0007669"/>
    <property type="project" value="UniProtKB-KW"/>
</dbReference>
<accession>A0A6P7SDH0</accession>
<evidence type="ECO:0000313" key="10">
    <source>
        <dbReference type="RefSeq" id="XP_036359244.1"/>
    </source>
</evidence>
<keyword evidence="5" id="KW-0862">Zinc</keyword>
<dbReference type="PANTHER" id="PTHR10876">
    <property type="entry name" value="ZINC FINGER PROTEIN ZPR1"/>
    <property type="match status" value="1"/>
</dbReference>
<proteinExistence type="inferred from homology"/>
<dbReference type="RefSeq" id="XP_029636449.1">
    <property type="nucleotide sequence ID" value="XM_029780589.2"/>
</dbReference>
<dbReference type="Proteomes" id="UP000515154">
    <property type="component" value="Linkage group LG5"/>
</dbReference>
<keyword evidence="3" id="KW-0677">Repeat</keyword>
<protein>
    <recommendedName>
        <fullName evidence="6">Zinc finger protein ZPR1</fullName>
    </recommendedName>
</protein>
<dbReference type="Gene3D" id="2.20.25.420">
    <property type="entry name" value="ZPR1, zinc finger domain"/>
    <property type="match status" value="2"/>
</dbReference>
<feature type="domain" description="Zinc finger ZPR1-type" evidence="7">
    <location>
        <begin position="30"/>
        <end position="186"/>
    </location>
</feature>
<dbReference type="NCBIfam" id="TIGR00310">
    <property type="entry name" value="ZPR1_znf"/>
    <property type="match status" value="2"/>
</dbReference>
<evidence type="ECO:0000259" key="7">
    <source>
        <dbReference type="SMART" id="SM00709"/>
    </source>
</evidence>
<keyword evidence="8" id="KW-1185">Reference proteome</keyword>
<dbReference type="Pfam" id="PF03367">
    <property type="entry name" value="Zn_ribbon_ZPR1"/>
    <property type="match status" value="2"/>
</dbReference>
<organism evidence="8 9">
    <name type="scientific">Octopus sinensis</name>
    <name type="common">East Asian common octopus</name>
    <dbReference type="NCBI Taxonomy" id="2607531"/>
    <lineage>
        <taxon>Eukaryota</taxon>
        <taxon>Metazoa</taxon>
        <taxon>Spiralia</taxon>
        <taxon>Lophotrochozoa</taxon>
        <taxon>Mollusca</taxon>
        <taxon>Cephalopoda</taxon>
        <taxon>Coleoidea</taxon>
        <taxon>Octopodiformes</taxon>
        <taxon>Octopoda</taxon>
        <taxon>Incirrata</taxon>
        <taxon>Octopodidae</taxon>
        <taxon>Octopus</taxon>
    </lineage>
</organism>
<dbReference type="FunFam" id="2.60.120.1040:FF:000003">
    <property type="entry name" value="Zinc finger protein zpr1"/>
    <property type="match status" value="1"/>
</dbReference>
<keyword evidence="4" id="KW-0863">Zinc-finger</keyword>
<dbReference type="FunFam" id="2.20.25.420:FF:000003">
    <property type="entry name" value="zinc finger protein ZPR1"/>
    <property type="match status" value="1"/>
</dbReference>
<dbReference type="InterPro" id="IPR040141">
    <property type="entry name" value="ZPR1"/>
</dbReference>
<dbReference type="GO" id="GO:0048731">
    <property type="term" value="P:system development"/>
    <property type="evidence" value="ECO:0007669"/>
    <property type="project" value="UniProtKB-ARBA"/>
</dbReference>
<dbReference type="PANTHER" id="PTHR10876:SF0">
    <property type="entry name" value="ZINC FINGER PROTEIN ZPR1"/>
    <property type="match status" value="1"/>
</dbReference>
<dbReference type="GO" id="GO:0005634">
    <property type="term" value="C:nucleus"/>
    <property type="evidence" value="ECO:0007669"/>
    <property type="project" value="TreeGrafter"/>
</dbReference>
<evidence type="ECO:0000256" key="5">
    <source>
        <dbReference type="ARBA" id="ARBA00022833"/>
    </source>
</evidence>
<dbReference type="Pfam" id="PF22794">
    <property type="entry name" value="jr-ZPR1"/>
    <property type="match status" value="2"/>
</dbReference>
<dbReference type="InterPro" id="IPR004457">
    <property type="entry name" value="Znf_ZPR1"/>
</dbReference>
<reference evidence="9 10" key="1">
    <citation type="submission" date="2025-08" db="UniProtKB">
        <authorList>
            <consortium name="RefSeq"/>
        </authorList>
    </citation>
    <scope>IDENTIFICATION</scope>
</reference>
<evidence type="ECO:0000256" key="1">
    <source>
        <dbReference type="ARBA" id="ARBA00008354"/>
    </source>
</evidence>
<evidence type="ECO:0000256" key="6">
    <source>
        <dbReference type="ARBA" id="ARBA00074960"/>
    </source>
</evidence>
<dbReference type="InterPro" id="IPR042451">
    <property type="entry name" value="ZPR1_A/B_dom"/>
</dbReference>
<evidence type="ECO:0000256" key="2">
    <source>
        <dbReference type="ARBA" id="ARBA00022723"/>
    </source>
</evidence>
<feature type="domain" description="Zinc finger ZPR1-type" evidence="7">
    <location>
        <begin position="245"/>
        <end position="406"/>
    </location>
</feature>
<dbReference type="InterPro" id="IPR056180">
    <property type="entry name" value="ZPR1_jr_dom"/>
</dbReference>